<dbReference type="Proteomes" id="UP001434883">
    <property type="component" value="Unassembled WGS sequence"/>
</dbReference>
<gene>
    <name evidence="3" type="ORF">XENOCAPTIV_021175</name>
</gene>
<dbReference type="EMBL" id="JAHRIN010080230">
    <property type="protein sequence ID" value="MEQ2219638.1"/>
    <property type="molecule type" value="Genomic_DNA"/>
</dbReference>
<evidence type="ECO:0000256" key="2">
    <source>
        <dbReference type="SAM" id="SignalP"/>
    </source>
</evidence>
<keyword evidence="4" id="KW-1185">Reference proteome</keyword>
<feature type="signal peptide" evidence="2">
    <location>
        <begin position="1"/>
        <end position="28"/>
    </location>
</feature>
<keyword evidence="1" id="KW-0812">Transmembrane</keyword>
<feature type="transmembrane region" description="Helical" evidence="1">
    <location>
        <begin position="121"/>
        <end position="142"/>
    </location>
</feature>
<keyword evidence="1" id="KW-1133">Transmembrane helix</keyword>
<feature type="transmembrane region" description="Helical" evidence="1">
    <location>
        <begin position="91"/>
        <end position="109"/>
    </location>
</feature>
<organism evidence="3 4">
    <name type="scientific">Xenoophorus captivus</name>
    <dbReference type="NCBI Taxonomy" id="1517983"/>
    <lineage>
        <taxon>Eukaryota</taxon>
        <taxon>Metazoa</taxon>
        <taxon>Chordata</taxon>
        <taxon>Craniata</taxon>
        <taxon>Vertebrata</taxon>
        <taxon>Euteleostomi</taxon>
        <taxon>Actinopterygii</taxon>
        <taxon>Neopterygii</taxon>
        <taxon>Teleostei</taxon>
        <taxon>Neoteleostei</taxon>
        <taxon>Acanthomorphata</taxon>
        <taxon>Ovalentaria</taxon>
        <taxon>Atherinomorphae</taxon>
        <taxon>Cyprinodontiformes</taxon>
        <taxon>Goodeidae</taxon>
        <taxon>Xenoophorus</taxon>
    </lineage>
</organism>
<reference evidence="3 4" key="1">
    <citation type="submission" date="2021-06" db="EMBL/GenBank/DDBJ databases">
        <authorList>
            <person name="Palmer J.M."/>
        </authorList>
    </citation>
    <scope>NUCLEOTIDE SEQUENCE [LARGE SCALE GENOMIC DNA]</scope>
    <source>
        <strain evidence="3 4">XC_2019</strain>
        <tissue evidence="3">Muscle</tissue>
    </source>
</reference>
<evidence type="ECO:0008006" key="5">
    <source>
        <dbReference type="Google" id="ProtNLM"/>
    </source>
</evidence>
<evidence type="ECO:0000313" key="4">
    <source>
        <dbReference type="Proteomes" id="UP001434883"/>
    </source>
</evidence>
<name>A0ABV0SJA4_9TELE</name>
<evidence type="ECO:0000313" key="3">
    <source>
        <dbReference type="EMBL" id="MEQ2219638.1"/>
    </source>
</evidence>
<accession>A0ABV0SJA4</accession>
<protein>
    <recommendedName>
        <fullName evidence="5">NADH dehydrogenase subunit 5</fullName>
    </recommendedName>
</protein>
<keyword evidence="2" id="KW-0732">Signal</keyword>
<feature type="transmembrane region" description="Helical" evidence="1">
    <location>
        <begin position="52"/>
        <end position="71"/>
    </location>
</feature>
<proteinExistence type="predicted"/>
<sequence>MFFQNWLAAKKMFCSIKIFLSSFLSCVSSPSFFSHHHLSHSLFCLSLISDPFFMHYSITLTPIYSALPLPIFHKHSLSFFFCSFLPRLPMLHNYTIQYFCLTSFYYPFVFSPVTSPHTKDFYTYLLLASNILCLSTLSNWLFKECHVHLVSMLPIVLFYNTIEQMSAKVISSKCK</sequence>
<feature type="chain" id="PRO_5045924103" description="NADH dehydrogenase subunit 5" evidence="2">
    <location>
        <begin position="29"/>
        <end position="175"/>
    </location>
</feature>
<keyword evidence="1" id="KW-0472">Membrane</keyword>
<evidence type="ECO:0000256" key="1">
    <source>
        <dbReference type="SAM" id="Phobius"/>
    </source>
</evidence>
<comment type="caution">
    <text evidence="3">The sequence shown here is derived from an EMBL/GenBank/DDBJ whole genome shotgun (WGS) entry which is preliminary data.</text>
</comment>